<feature type="transmembrane region" description="Helical" evidence="1">
    <location>
        <begin position="54"/>
        <end position="75"/>
    </location>
</feature>
<feature type="transmembrane region" description="Helical" evidence="1">
    <location>
        <begin position="143"/>
        <end position="163"/>
    </location>
</feature>
<proteinExistence type="predicted"/>
<feature type="transmembrane region" description="Helical" evidence="1">
    <location>
        <begin position="20"/>
        <end position="42"/>
    </location>
</feature>
<organism evidence="2 3">
    <name type="scientific">Bacillus amyloliquefaciens</name>
    <name type="common">Bacillus velezensis</name>
    <dbReference type="NCBI Taxonomy" id="1390"/>
    <lineage>
        <taxon>Bacteria</taxon>
        <taxon>Bacillati</taxon>
        <taxon>Bacillota</taxon>
        <taxon>Bacilli</taxon>
        <taxon>Bacillales</taxon>
        <taxon>Bacillaceae</taxon>
        <taxon>Bacillus</taxon>
        <taxon>Bacillus amyloliquefaciens group</taxon>
    </lineage>
</organism>
<dbReference type="CDD" id="cd21808">
    <property type="entry name" value="ABC-2_lan_permease_MutG"/>
    <property type="match status" value="1"/>
</dbReference>
<evidence type="ECO:0000313" key="3">
    <source>
        <dbReference type="Proteomes" id="UP001222377"/>
    </source>
</evidence>
<feature type="transmembrane region" description="Helical" evidence="1">
    <location>
        <begin position="95"/>
        <end position="122"/>
    </location>
</feature>
<sequence>MTVLLRYMWADVLKMKRTPLIWMHVAAPVLCAGFFLLFLYMYGRIQEPYELYSVFFSAIAVLYPFIISIVCGMSASVEEQAGHFQMMLAVPYSKIVSFAGKLLLLLLLNVLSAGLAICLYLAGMKFVLHINDLPYLTFLKGGAWLIAGSIPLYMMSFFVGVKYGMGPSGLLGGAGLLMAALMNTGLGDIIWRFFPWAWSVRLSGLAGLLHFDKVKKEFLPYVRYDMRFGEIMLYFSIVILSLAGLYWCRRWEGRRSYE</sequence>
<dbReference type="InterPro" id="IPR022294">
    <property type="entry name" value="ABC-transptr_permeasesu"/>
</dbReference>
<dbReference type="AlphaFoldDB" id="A0AAP3YH36"/>
<dbReference type="EMBL" id="JARKHX010000006">
    <property type="protein sequence ID" value="MDF4195472.1"/>
    <property type="molecule type" value="Genomic_DNA"/>
</dbReference>
<accession>A0AAP3YH36</accession>
<comment type="caution">
    <text evidence="2">The sequence shown here is derived from an EMBL/GenBank/DDBJ whole genome shotgun (WGS) entry which is preliminary data.</text>
</comment>
<keyword evidence="1" id="KW-0472">Membrane</keyword>
<protein>
    <submittedName>
        <fullName evidence="2">Lantibiotic immunity ABC transporter MutG family permease subunit</fullName>
    </submittedName>
</protein>
<dbReference type="Pfam" id="PF12730">
    <property type="entry name" value="ABC2_membrane_4"/>
    <property type="match status" value="1"/>
</dbReference>
<reference evidence="2" key="1">
    <citation type="submission" date="2023-02" db="EMBL/GenBank/DDBJ databases">
        <title>Draft Whole-Genome Sequences of Bacillus Strains of Potential Probiotic for Poultry.</title>
        <authorList>
            <person name="Ma L.M."/>
            <person name="Lopez-Guerra N."/>
            <person name="Zhang G."/>
        </authorList>
    </citation>
    <scope>NUCLEOTIDE SEQUENCE</scope>
    <source>
        <strain evidence="2">OSU1013-24</strain>
    </source>
</reference>
<dbReference type="NCBIfam" id="TIGR03733">
    <property type="entry name" value="lanti_perm_MutG"/>
    <property type="match status" value="1"/>
</dbReference>
<name>A0AAP3YH36_BACAM</name>
<gene>
    <name evidence="2" type="ORF">PV946_17205</name>
</gene>
<keyword evidence="1" id="KW-1133">Transmembrane helix</keyword>
<evidence type="ECO:0000256" key="1">
    <source>
        <dbReference type="SAM" id="Phobius"/>
    </source>
</evidence>
<dbReference type="Proteomes" id="UP001222377">
    <property type="component" value="Unassembled WGS sequence"/>
</dbReference>
<dbReference type="RefSeq" id="WP_021494137.1">
    <property type="nucleotide sequence ID" value="NZ_JARKHX010000006.1"/>
</dbReference>
<feature type="transmembrane region" description="Helical" evidence="1">
    <location>
        <begin position="169"/>
        <end position="186"/>
    </location>
</feature>
<keyword evidence="1" id="KW-0812">Transmembrane</keyword>
<feature type="transmembrane region" description="Helical" evidence="1">
    <location>
        <begin position="231"/>
        <end position="248"/>
    </location>
</feature>
<evidence type="ECO:0000313" key="2">
    <source>
        <dbReference type="EMBL" id="MDF4195472.1"/>
    </source>
</evidence>